<dbReference type="Proteomes" id="UP000594454">
    <property type="component" value="Chromosome 5"/>
</dbReference>
<dbReference type="AlphaFoldDB" id="A0A7R8V0H5"/>
<feature type="chain" id="PRO_5031477772" evidence="1">
    <location>
        <begin position="24"/>
        <end position="159"/>
    </location>
</feature>
<evidence type="ECO:0000313" key="3">
    <source>
        <dbReference type="Proteomes" id="UP000594454"/>
    </source>
</evidence>
<sequence length="159" mass="17459">MPSAKVFFLLAVLGVTLHCQVLARPQKRSTKGSIRVVGDNGDFLPRTVIPTTYIEMKRTKLLRGQYSYTLGERITGDQLADQQEDSDDFPAARDVEATISYPTSSTGLTLTYINILVEQSSEDGKAYVTQGGINQKFADILVIANATTHYAHSGAFYGY</sequence>
<reference evidence="2 3" key="1">
    <citation type="submission" date="2020-11" db="EMBL/GenBank/DDBJ databases">
        <authorList>
            <person name="Wallbank WR R."/>
            <person name="Pardo Diaz C."/>
            <person name="Kozak K."/>
            <person name="Martin S."/>
            <person name="Jiggins C."/>
            <person name="Moest M."/>
            <person name="Warren A I."/>
            <person name="Generalovic N T."/>
            <person name="Byers J.R.P. K."/>
            <person name="Montejo-Kovacevich G."/>
            <person name="Yen C E."/>
        </authorList>
    </citation>
    <scope>NUCLEOTIDE SEQUENCE [LARGE SCALE GENOMIC DNA]</scope>
</reference>
<evidence type="ECO:0000256" key="1">
    <source>
        <dbReference type="SAM" id="SignalP"/>
    </source>
</evidence>
<dbReference type="EMBL" id="LR899013">
    <property type="protein sequence ID" value="CAD7090566.1"/>
    <property type="molecule type" value="Genomic_DNA"/>
</dbReference>
<proteinExistence type="predicted"/>
<keyword evidence="1" id="KW-0732">Signal</keyword>
<organism evidence="2 3">
    <name type="scientific">Hermetia illucens</name>
    <name type="common">Black soldier fly</name>
    <dbReference type="NCBI Taxonomy" id="343691"/>
    <lineage>
        <taxon>Eukaryota</taxon>
        <taxon>Metazoa</taxon>
        <taxon>Ecdysozoa</taxon>
        <taxon>Arthropoda</taxon>
        <taxon>Hexapoda</taxon>
        <taxon>Insecta</taxon>
        <taxon>Pterygota</taxon>
        <taxon>Neoptera</taxon>
        <taxon>Endopterygota</taxon>
        <taxon>Diptera</taxon>
        <taxon>Brachycera</taxon>
        <taxon>Stratiomyomorpha</taxon>
        <taxon>Stratiomyidae</taxon>
        <taxon>Hermetiinae</taxon>
        <taxon>Hermetia</taxon>
    </lineage>
</organism>
<dbReference type="OrthoDB" id="7939642at2759"/>
<dbReference type="InParanoid" id="A0A7R8V0H5"/>
<feature type="signal peptide" evidence="1">
    <location>
        <begin position="1"/>
        <end position="23"/>
    </location>
</feature>
<evidence type="ECO:0000313" key="2">
    <source>
        <dbReference type="EMBL" id="CAD7090566.1"/>
    </source>
</evidence>
<gene>
    <name evidence="2" type="ORF">HERILL_LOCUS13038</name>
</gene>
<dbReference type="FunCoup" id="A0A7R8V0H5">
    <property type="interactions" value="1"/>
</dbReference>
<name>A0A7R8V0H5_HERIL</name>
<keyword evidence="3" id="KW-1185">Reference proteome</keyword>
<protein>
    <submittedName>
        <fullName evidence="2">Uncharacterized protein</fullName>
    </submittedName>
</protein>
<accession>A0A7R8V0H5</accession>
<dbReference type="Pfam" id="PF15868">
    <property type="entry name" value="MBF2"/>
    <property type="match status" value="1"/>
</dbReference>
<dbReference type="InterPro" id="IPR031734">
    <property type="entry name" value="MBF2"/>
</dbReference>